<dbReference type="VEuPathDB" id="FungiDB:HMPREF1541_07203"/>
<dbReference type="Pfam" id="PF04430">
    <property type="entry name" value="DUF498"/>
    <property type="match status" value="1"/>
</dbReference>
<proteinExistence type="predicted"/>
<sequence length="294" mass="30748">MPPHAPSATALRALRSLAFPQRPSTTTTTTTKCLSAISTPKTFSSPPTLHPHNRPISTTPHLPSQNQQTSTKYQPRRRTPQDRNPNAPSPTRDRGPTSSEDTQTDFSAMDIFNTSQTPQPANAVDACTPEGFHLSNGLKTTSGSGLLLLGGEAFSWEPWNATTTGTGQSAETRTGTGTKGVTGGAAAAAAAAAAGGGNGNGSMRDKRGMLVLPPEALSLLAHLYPRPDLLVLGTGDKLHPLHPSTRDYLMSELGMRVDVMDTANASAAYNLLATERGLEAGGVGAALFPISWRG</sequence>
<dbReference type="eggNOG" id="KOG3363">
    <property type="taxonomic scope" value="Eukaryota"/>
</dbReference>
<evidence type="ECO:0000313" key="3">
    <source>
        <dbReference type="Proteomes" id="UP000030752"/>
    </source>
</evidence>
<dbReference type="Gene3D" id="3.40.1230.10">
    <property type="entry name" value="MTH938-like"/>
    <property type="match status" value="1"/>
</dbReference>
<reference evidence="2 3" key="1">
    <citation type="submission" date="2013-03" db="EMBL/GenBank/DDBJ databases">
        <title>The Genome Sequence of Phialophora europaea CBS 101466.</title>
        <authorList>
            <consortium name="The Broad Institute Genomics Platform"/>
            <person name="Cuomo C."/>
            <person name="de Hoog S."/>
            <person name="Gorbushina A."/>
            <person name="Walker B."/>
            <person name="Young S.K."/>
            <person name="Zeng Q."/>
            <person name="Gargeya S."/>
            <person name="Fitzgerald M."/>
            <person name="Haas B."/>
            <person name="Abouelleil A."/>
            <person name="Allen A.W."/>
            <person name="Alvarado L."/>
            <person name="Arachchi H.M."/>
            <person name="Berlin A.M."/>
            <person name="Chapman S.B."/>
            <person name="Gainer-Dewar J."/>
            <person name="Goldberg J."/>
            <person name="Griggs A."/>
            <person name="Gujja S."/>
            <person name="Hansen M."/>
            <person name="Howarth C."/>
            <person name="Imamovic A."/>
            <person name="Ireland A."/>
            <person name="Larimer J."/>
            <person name="McCowan C."/>
            <person name="Murphy C."/>
            <person name="Pearson M."/>
            <person name="Poon T.W."/>
            <person name="Priest M."/>
            <person name="Roberts A."/>
            <person name="Saif S."/>
            <person name="Shea T."/>
            <person name="Sisk P."/>
            <person name="Sykes S."/>
            <person name="Wortman J."/>
            <person name="Nusbaum C."/>
            <person name="Birren B."/>
        </authorList>
    </citation>
    <scope>NUCLEOTIDE SEQUENCE [LARGE SCALE GENOMIC DNA]</scope>
    <source>
        <strain evidence="2 3">CBS 101466</strain>
    </source>
</reference>
<accession>W2RM39</accession>
<dbReference type="InterPro" id="IPR036748">
    <property type="entry name" value="MTH938-like_sf"/>
</dbReference>
<name>W2RM39_CYPE1</name>
<feature type="compositionally biased region" description="Polar residues" evidence="1">
    <location>
        <begin position="32"/>
        <end position="47"/>
    </location>
</feature>
<dbReference type="InParanoid" id="W2RM39"/>
<dbReference type="Proteomes" id="UP000030752">
    <property type="component" value="Unassembled WGS sequence"/>
</dbReference>
<dbReference type="PANTHER" id="PTHR21192">
    <property type="entry name" value="NUCLEAR PROTEIN E3-3"/>
    <property type="match status" value="1"/>
</dbReference>
<dbReference type="GO" id="GO:0032981">
    <property type="term" value="P:mitochondrial respiratory chain complex I assembly"/>
    <property type="evidence" value="ECO:0007669"/>
    <property type="project" value="TreeGrafter"/>
</dbReference>
<protein>
    <recommendedName>
        <fullName evidence="4">NADH dehydrogenase [ubiquinone] 1 alpha subcomplex assembly factor 3</fullName>
    </recommendedName>
</protein>
<organism evidence="2 3">
    <name type="scientific">Cyphellophora europaea (strain CBS 101466)</name>
    <name type="common">Phialophora europaea</name>
    <dbReference type="NCBI Taxonomy" id="1220924"/>
    <lineage>
        <taxon>Eukaryota</taxon>
        <taxon>Fungi</taxon>
        <taxon>Dikarya</taxon>
        <taxon>Ascomycota</taxon>
        <taxon>Pezizomycotina</taxon>
        <taxon>Eurotiomycetes</taxon>
        <taxon>Chaetothyriomycetidae</taxon>
        <taxon>Chaetothyriales</taxon>
        <taxon>Cyphellophoraceae</taxon>
        <taxon>Cyphellophora</taxon>
    </lineage>
</organism>
<evidence type="ECO:0000313" key="2">
    <source>
        <dbReference type="EMBL" id="ETN37581.1"/>
    </source>
</evidence>
<dbReference type="RefSeq" id="XP_008719750.1">
    <property type="nucleotide sequence ID" value="XM_008721528.1"/>
</dbReference>
<dbReference type="EMBL" id="KB822723">
    <property type="protein sequence ID" value="ETN37581.1"/>
    <property type="molecule type" value="Genomic_DNA"/>
</dbReference>
<dbReference type="SUPFAM" id="SSF64076">
    <property type="entry name" value="MTH938-like"/>
    <property type="match status" value="1"/>
</dbReference>
<dbReference type="PANTHER" id="PTHR21192:SF2">
    <property type="entry name" value="NADH DEHYDROGENASE [UBIQUINONE] 1 ALPHA SUBCOMPLEX ASSEMBLY FACTOR 3"/>
    <property type="match status" value="1"/>
</dbReference>
<dbReference type="InterPro" id="IPR007523">
    <property type="entry name" value="NDUFAF3/AAMDC"/>
</dbReference>
<dbReference type="GO" id="GO:0005743">
    <property type="term" value="C:mitochondrial inner membrane"/>
    <property type="evidence" value="ECO:0007669"/>
    <property type="project" value="TreeGrafter"/>
</dbReference>
<dbReference type="AlphaFoldDB" id="W2RM39"/>
<feature type="compositionally biased region" description="Polar residues" evidence="1">
    <location>
        <begin position="55"/>
        <end position="73"/>
    </location>
</feature>
<feature type="region of interest" description="Disordered" evidence="1">
    <location>
        <begin position="15"/>
        <end position="103"/>
    </location>
</feature>
<gene>
    <name evidence="2" type="ORF">HMPREF1541_07203</name>
</gene>
<evidence type="ECO:0008006" key="4">
    <source>
        <dbReference type="Google" id="ProtNLM"/>
    </source>
</evidence>
<keyword evidence="3" id="KW-1185">Reference proteome</keyword>
<evidence type="ECO:0000256" key="1">
    <source>
        <dbReference type="SAM" id="MobiDB-lite"/>
    </source>
</evidence>
<dbReference type="OrthoDB" id="20681at2759"/>
<dbReference type="STRING" id="1220924.W2RM39"/>
<dbReference type="HOGENOM" id="CLU_074390_0_0_1"/>
<dbReference type="GeneID" id="19974542"/>